<dbReference type="EMBL" id="AP018248">
    <property type="protein sequence ID" value="BAY99265.1"/>
    <property type="molecule type" value="Genomic_DNA"/>
</dbReference>
<evidence type="ECO:0000313" key="2">
    <source>
        <dbReference type="Proteomes" id="UP000218785"/>
    </source>
</evidence>
<organism evidence="1 2">
    <name type="scientific">Tolypothrix tenuis PCC 7101</name>
    <dbReference type="NCBI Taxonomy" id="231146"/>
    <lineage>
        <taxon>Bacteria</taxon>
        <taxon>Bacillati</taxon>
        <taxon>Cyanobacteriota</taxon>
        <taxon>Cyanophyceae</taxon>
        <taxon>Nostocales</taxon>
        <taxon>Tolypothrichaceae</taxon>
        <taxon>Tolypothrix</taxon>
    </lineage>
</organism>
<evidence type="ECO:0000313" key="1">
    <source>
        <dbReference type="EMBL" id="BAY99265.1"/>
    </source>
</evidence>
<accession>A0A1Z4N0L5</accession>
<dbReference type="Proteomes" id="UP000218785">
    <property type="component" value="Chromosome"/>
</dbReference>
<name>A0A1Z4N0L5_9CYAN</name>
<reference evidence="1 2" key="1">
    <citation type="submission" date="2017-06" db="EMBL/GenBank/DDBJ databases">
        <title>Genome sequencing of cyanobaciteial culture collection at National Institute for Environmental Studies (NIES).</title>
        <authorList>
            <person name="Hirose Y."/>
            <person name="Shimura Y."/>
            <person name="Fujisawa T."/>
            <person name="Nakamura Y."/>
            <person name="Kawachi M."/>
        </authorList>
    </citation>
    <scope>NUCLEOTIDE SEQUENCE [LARGE SCALE GENOMIC DNA]</scope>
    <source>
        <strain evidence="1 2">NIES-37</strain>
    </source>
</reference>
<protein>
    <submittedName>
        <fullName evidence="1">Uncharacterized protein</fullName>
    </submittedName>
</protein>
<keyword evidence="2" id="KW-1185">Reference proteome</keyword>
<dbReference type="AlphaFoldDB" id="A0A1Z4N0L5"/>
<dbReference type="KEGG" id="ttq:NIES37_32440"/>
<gene>
    <name evidence="1" type="ORF">NIES37_32440</name>
</gene>
<sequence>MTNDSPLQLSLITSLYLCEVFLKPDYVPDEAKHLSGMKERTYVITMYIPTP</sequence>
<proteinExistence type="predicted"/>